<dbReference type="AlphaFoldDB" id="A0A6J6WCJ8"/>
<organism evidence="1">
    <name type="scientific">freshwater metagenome</name>
    <dbReference type="NCBI Taxonomy" id="449393"/>
    <lineage>
        <taxon>unclassified sequences</taxon>
        <taxon>metagenomes</taxon>
        <taxon>ecological metagenomes</taxon>
    </lineage>
</organism>
<name>A0A6J6WCJ8_9ZZZZ</name>
<sequence length="50" mass="5374">MLVAPFNHVEVIDWPGANMSTHEPVFEKLARASDEVEAPTVIALGARAGE</sequence>
<gene>
    <name evidence="1" type="ORF">UFOPK2880_01560</name>
</gene>
<proteinExistence type="predicted"/>
<accession>A0A6J6WCJ8</accession>
<dbReference type="EMBL" id="CAEZZP010000127">
    <property type="protein sequence ID" value="CAB4782882.1"/>
    <property type="molecule type" value="Genomic_DNA"/>
</dbReference>
<evidence type="ECO:0000313" key="1">
    <source>
        <dbReference type="EMBL" id="CAB4782882.1"/>
    </source>
</evidence>
<reference evidence="1" key="1">
    <citation type="submission" date="2020-05" db="EMBL/GenBank/DDBJ databases">
        <authorList>
            <person name="Chiriac C."/>
            <person name="Salcher M."/>
            <person name="Ghai R."/>
            <person name="Kavagutti S V."/>
        </authorList>
    </citation>
    <scope>NUCLEOTIDE SEQUENCE</scope>
</reference>
<protein>
    <submittedName>
        <fullName evidence="1">Unannotated protein</fullName>
    </submittedName>
</protein>